<comment type="caution">
    <text evidence="1">The sequence shown here is derived from an EMBL/GenBank/DDBJ whole genome shotgun (WGS) entry which is preliminary data.</text>
</comment>
<dbReference type="Proteomes" id="UP000439903">
    <property type="component" value="Unassembled WGS sequence"/>
</dbReference>
<name>A0A8H4A6M7_GIGMA</name>
<accession>A0A8H4A6M7</accession>
<protein>
    <submittedName>
        <fullName evidence="1">Uncharacterized protein</fullName>
    </submittedName>
</protein>
<gene>
    <name evidence="1" type="ORF">F8M41_004526</name>
</gene>
<evidence type="ECO:0000313" key="1">
    <source>
        <dbReference type="EMBL" id="KAF0437042.1"/>
    </source>
</evidence>
<organism evidence="1 2">
    <name type="scientific">Gigaspora margarita</name>
    <dbReference type="NCBI Taxonomy" id="4874"/>
    <lineage>
        <taxon>Eukaryota</taxon>
        <taxon>Fungi</taxon>
        <taxon>Fungi incertae sedis</taxon>
        <taxon>Mucoromycota</taxon>
        <taxon>Glomeromycotina</taxon>
        <taxon>Glomeromycetes</taxon>
        <taxon>Diversisporales</taxon>
        <taxon>Gigasporaceae</taxon>
        <taxon>Gigaspora</taxon>
    </lineage>
</organism>
<dbReference type="AlphaFoldDB" id="A0A8H4A6M7"/>
<keyword evidence="2" id="KW-1185">Reference proteome</keyword>
<sequence length="94" mass="10524">MWMVTLFSTSMSKKKLNGHSTNALLVGTINYYEPINNNTTNNEITTGKHILTLEDMTMITTNHTTTNNTQTINILWLSQANNSTCASKANRSTR</sequence>
<proteinExistence type="predicted"/>
<dbReference type="EMBL" id="WTPW01001411">
    <property type="protein sequence ID" value="KAF0437042.1"/>
    <property type="molecule type" value="Genomic_DNA"/>
</dbReference>
<evidence type="ECO:0000313" key="2">
    <source>
        <dbReference type="Proteomes" id="UP000439903"/>
    </source>
</evidence>
<reference evidence="1 2" key="1">
    <citation type="journal article" date="2019" name="Environ. Microbiol.">
        <title>At the nexus of three kingdoms: the genome of the mycorrhizal fungus Gigaspora margarita provides insights into plant, endobacterial and fungal interactions.</title>
        <authorList>
            <person name="Venice F."/>
            <person name="Ghignone S."/>
            <person name="Salvioli di Fossalunga A."/>
            <person name="Amselem J."/>
            <person name="Novero M."/>
            <person name="Xianan X."/>
            <person name="Sedzielewska Toro K."/>
            <person name="Morin E."/>
            <person name="Lipzen A."/>
            <person name="Grigoriev I.V."/>
            <person name="Henrissat B."/>
            <person name="Martin F.M."/>
            <person name="Bonfante P."/>
        </authorList>
    </citation>
    <scope>NUCLEOTIDE SEQUENCE [LARGE SCALE GENOMIC DNA]</scope>
    <source>
        <strain evidence="1 2">BEG34</strain>
    </source>
</reference>